<dbReference type="GO" id="GO:0000150">
    <property type="term" value="F:DNA strand exchange activity"/>
    <property type="evidence" value="ECO:0007669"/>
    <property type="project" value="UniProtKB-KW"/>
</dbReference>
<dbReference type="EMBL" id="AB169977">
    <property type="protein sequence ID" value="BAD83753.1"/>
    <property type="molecule type" value="Genomic_DNA"/>
</dbReference>
<dbReference type="Pfam" id="PF00239">
    <property type="entry name" value="Resolvase"/>
    <property type="match status" value="1"/>
</dbReference>
<dbReference type="PANTHER" id="PTHR30461:SF26">
    <property type="entry name" value="RESOLVASE HOMOLOG YNEB"/>
    <property type="match status" value="1"/>
</dbReference>
<keyword evidence="6" id="KW-0614">Plasmid</keyword>
<geneLocation type="plasmid" evidence="6">
    <name>pMBO-2</name>
</geneLocation>
<reference evidence="6" key="1">
    <citation type="journal article" date="2006" name="Vet. Microbiol.">
        <title>Filamentous-haemagglutinin-like protein genes encoded on a plasmid of Moraxella bovis.</title>
        <authorList>
            <person name="Kakuda T."/>
            <person name="Sarataphan N."/>
            <person name="Tanaka T."/>
            <person name="Takai S."/>
        </authorList>
    </citation>
    <scope>NUCLEOTIDE SEQUENCE</scope>
    <source>
        <strain evidence="6">EPP63</strain>
        <plasmid evidence="6">pMBO-2</plasmid>
    </source>
</reference>
<evidence type="ECO:0000256" key="4">
    <source>
        <dbReference type="ARBA" id="ARBA00023125"/>
    </source>
</evidence>
<dbReference type="InterPro" id="IPR036162">
    <property type="entry name" value="Resolvase-like_N_sf"/>
</dbReference>
<gene>
    <name evidence="6" type="primary">orf17</name>
</gene>
<evidence type="ECO:0000256" key="2">
    <source>
        <dbReference type="ARBA" id="ARBA00022908"/>
    </source>
</evidence>
<dbReference type="Pfam" id="PF02796">
    <property type="entry name" value="HTH_7"/>
    <property type="match status" value="1"/>
</dbReference>
<keyword evidence="5" id="KW-0233">DNA recombination</keyword>
<dbReference type="AlphaFoldDB" id="Q5KT74"/>
<accession>Q5KT74</accession>
<comment type="similarity">
    <text evidence="1">Belongs to the site-specific recombinase resolvase family.</text>
</comment>
<dbReference type="PROSITE" id="PS00398">
    <property type="entry name" value="RECOMBINASES_2"/>
    <property type="match status" value="1"/>
</dbReference>
<dbReference type="FunFam" id="3.40.50.1390:FF:000001">
    <property type="entry name" value="DNA recombinase"/>
    <property type="match status" value="1"/>
</dbReference>
<dbReference type="SUPFAM" id="SSF53041">
    <property type="entry name" value="Resolvase-like"/>
    <property type="match status" value="1"/>
</dbReference>
<evidence type="ECO:0000256" key="3">
    <source>
        <dbReference type="ARBA" id="ARBA00023100"/>
    </source>
</evidence>
<proteinExistence type="inferred from homology"/>
<dbReference type="GO" id="GO:0003677">
    <property type="term" value="F:DNA binding"/>
    <property type="evidence" value="ECO:0007669"/>
    <property type="project" value="UniProtKB-KW"/>
</dbReference>
<dbReference type="InterPro" id="IPR009057">
    <property type="entry name" value="Homeodomain-like_sf"/>
</dbReference>
<keyword evidence="2" id="KW-0229">DNA integration</keyword>
<keyword evidence="4" id="KW-0238">DNA-binding</keyword>
<name>Q5KT74_MORBO</name>
<dbReference type="PANTHER" id="PTHR30461">
    <property type="entry name" value="DNA-INVERTASE FROM LAMBDOID PROPHAGE"/>
    <property type="match status" value="1"/>
</dbReference>
<dbReference type="InterPro" id="IPR006118">
    <property type="entry name" value="Recombinase_CS"/>
</dbReference>
<dbReference type="PROSITE" id="PS51736">
    <property type="entry name" value="RECOMBINASES_3"/>
    <property type="match status" value="1"/>
</dbReference>
<dbReference type="Gene3D" id="3.40.50.1390">
    <property type="entry name" value="Resolvase, N-terminal catalytic domain"/>
    <property type="match status" value="1"/>
</dbReference>
<dbReference type="InterPro" id="IPR006120">
    <property type="entry name" value="Resolvase_HTH_dom"/>
</dbReference>
<evidence type="ECO:0000313" key="6">
    <source>
        <dbReference type="EMBL" id="BAD83753.1"/>
    </source>
</evidence>
<dbReference type="InterPro" id="IPR050639">
    <property type="entry name" value="SSR_resolvase"/>
</dbReference>
<dbReference type="CDD" id="cd03768">
    <property type="entry name" value="SR_ResInv"/>
    <property type="match status" value="1"/>
</dbReference>
<sequence length="221" mass="25191">MKDSLDQDRTIDIDELNTQKVQTVGYIRVSTAEQNTDRQLDGIMLDRVFVDKMTGSTKDRPQLNELLNYVRYGDTVIVHSLDRLARSLEDLISIINQLNKKGVIFKSIKDNLTFDGSNNSPMDKFFLHILGAVSELERALIRERQREGIEKAKKKGVYKGRKSVLTTDIIAQIESLLVERNSSVENYKTMSNTDIAKQVGISKSSLYRYLDKREKGLKTAT</sequence>
<dbReference type="STRING" id="476.B0182_04970"/>
<dbReference type="SUPFAM" id="SSF46689">
    <property type="entry name" value="Homeodomain-like"/>
    <property type="match status" value="1"/>
</dbReference>
<dbReference type="SMART" id="SM00857">
    <property type="entry name" value="Resolvase"/>
    <property type="match status" value="1"/>
</dbReference>
<dbReference type="GO" id="GO:0015074">
    <property type="term" value="P:DNA integration"/>
    <property type="evidence" value="ECO:0007669"/>
    <property type="project" value="UniProtKB-KW"/>
</dbReference>
<keyword evidence="3" id="KW-0230">DNA invertase</keyword>
<organism evidence="6">
    <name type="scientific">Moraxella bovis</name>
    <dbReference type="NCBI Taxonomy" id="476"/>
    <lineage>
        <taxon>Bacteria</taxon>
        <taxon>Pseudomonadati</taxon>
        <taxon>Pseudomonadota</taxon>
        <taxon>Gammaproteobacteria</taxon>
        <taxon>Moraxellales</taxon>
        <taxon>Moraxellaceae</taxon>
        <taxon>Moraxella</taxon>
    </lineage>
</organism>
<evidence type="ECO:0000256" key="5">
    <source>
        <dbReference type="ARBA" id="ARBA00023172"/>
    </source>
</evidence>
<evidence type="ECO:0000256" key="1">
    <source>
        <dbReference type="ARBA" id="ARBA00009913"/>
    </source>
</evidence>
<dbReference type="InterPro" id="IPR006119">
    <property type="entry name" value="Resolv_N"/>
</dbReference>
<dbReference type="KEGG" id="mboi:DQF64_14660"/>
<protein>
    <submittedName>
        <fullName evidence="6">Resolvase</fullName>
    </submittedName>
</protein>
<dbReference type="PROSITE" id="PS00397">
    <property type="entry name" value="RECOMBINASES_1"/>
    <property type="match status" value="1"/>
</dbReference>
<dbReference type="RefSeq" id="WP_012477713.1">
    <property type="nucleotide sequence ID" value="NZ_CP030243.1"/>
</dbReference>